<feature type="domain" description="Restriction endonuclease type II NgoFVII C-terminal B3-like DNA-binding" evidence="2">
    <location>
        <begin position="259"/>
        <end position="376"/>
    </location>
</feature>
<feature type="compositionally biased region" description="Polar residues" evidence="1">
    <location>
        <begin position="264"/>
        <end position="285"/>
    </location>
</feature>
<protein>
    <recommendedName>
        <fullName evidence="2">Restriction endonuclease type II NgoFVII C-terminal B3-like DNA-binding domain-containing protein</fullName>
    </recommendedName>
</protein>
<comment type="caution">
    <text evidence="3">The sequence shown here is derived from an EMBL/GenBank/DDBJ whole genome shotgun (WGS) entry which is preliminary data.</text>
</comment>
<name>A0AAW9HMU1_9ACTO</name>
<dbReference type="InterPro" id="IPR048923">
    <property type="entry name" value="RE_NgoFVII_C"/>
</dbReference>
<accession>A0AAW9HMU1</accession>
<gene>
    <name evidence="3" type="ORF">R6G80_05585</name>
</gene>
<evidence type="ECO:0000256" key="1">
    <source>
        <dbReference type="SAM" id="MobiDB-lite"/>
    </source>
</evidence>
<dbReference type="EMBL" id="JAWNGC010000006">
    <property type="protein sequence ID" value="MDY5155196.1"/>
    <property type="molecule type" value="Genomic_DNA"/>
</dbReference>
<dbReference type="AlphaFoldDB" id="A0AAW9HMU1"/>
<sequence>MFYDQQPPEQQVAYKNMLRVIGSLSNLFSTSDAPYLHYRIHENLFAKYFDVVNNSRADNSADAYKIGGVGIGLKTWVGQNNQKIAEFGRLLPNYEHLDGLDLVKQIAHYRNQRIAVTLNLHNLTGLIYHIVKRTHQKMEIFECPFEPIDIDKIELLKGRGGKNSIYFTDGKHTYFFLKSKHTLFMVFDFLQKIDEIHVNIHSEPFELLESLIESTEQSQKAPEGAVEKNILSHFLEEAAVETEQLCLRLYSQTTTRGKFVPEQSGLNQWNGSRRNTKTNIRTPRNPNELYIPFPKNDRDRIPDFFPSKKDTKAKTPFEDFTLLLPNGVELSARQCQQDGKGIMTNPNKALGKWLLRDVLQLHEGEKVTYRTLEEANIDSVIFTKLGSHRFSIDFCSLGTYERFYNISDGNFDEETEE</sequence>
<evidence type="ECO:0000313" key="4">
    <source>
        <dbReference type="Proteomes" id="UP001281731"/>
    </source>
</evidence>
<feature type="region of interest" description="Disordered" evidence="1">
    <location>
        <begin position="261"/>
        <end position="287"/>
    </location>
</feature>
<evidence type="ECO:0000313" key="3">
    <source>
        <dbReference type="EMBL" id="MDY5155196.1"/>
    </source>
</evidence>
<reference evidence="3" key="1">
    <citation type="submission" date="2023-10" db="EMBL/GenBank/DDBJ databases">
        <title>Whole Genome based description of the genera Actinobaculum and Actinotignum reveals a complex phylogenetic relationship within the species included in the genus Actinotignum.</title>
        <authorList>
            <person name="Jensen C.S."/>
            <person name="Dargis R."/>
            <person name="Kemp M."/>
            <person name="Christensen J.J."/>
        </authorList>
    </citation>
    <scope>NUCLEOTIDE SEQUENCE</scope>
    <source>
        <strain evidence="3">SLA_B511</strain>
    </source>
</reference>
<evidence type="ECO:0000259" key="2">
    <source>
        <dbReference type="Pfam" id="PF20731"/>
    </source>
</evidence>
<dbReference type="Proteomes" id="UP001281731">
    <property type="component" value="Unassembled WGS sequence"/>
</dbReference>
<organism evidence="3 4">
    <name type="scientific">Actinotignum urinale</name>
    <dbReference type="NCBI Taxonomy" id="190146"/>
    <lineage>
        <taxon>Bacteria</taxon>
        <taxon>Bacillati</taxon>
        <taxon>Actinomycetota</taxon>
        <taxon>Actinomycetes</taxon>
        <taxon>Actinomycetales</taxon>
        <taxon>Actinomycetaceae</taxon>
        <taxon>Actinotignum</taxon>
    </lineage>
</organism>
<dbReference type="RefSeq" id="WP_320756591.1">
    <property type="nucleotide sequence ID" value="NZ_JAWNGC010000006.1"/>
</dbReference>
<dbReference type="Pfam" id="PF20731">
    <property type="entry name" value="RE_NgoFVII_C"/>
    <property type="match status" value="1"/>
</dbReference>
<proteinExistence type="predicted"/>